<reference evidence="1 2" key="1">
    <citation type="submission" date="2020-01" db="EMBL/GenBank/DDBJ databases">
        <title>Complete genome of Aeromonas media MC64.</title>
        <authorList>
            <person name="Cao G."/>
            <person name="Fu J."/>
            <person name="Zhong C."/>
        </authorList>
    </citation>
    <scope>NUCLEOTIDE SEQUENCE [LARGE SCALE GENOMIC DNA]</scope>
    <source>
        <strain evidence="1 2">MC64</strain>
        <plasmid evidence="2">pmc64a</plasmid>
    </source>
</reference>
<gene>
    <name evidence="1" type="ORF">GWI30_22015</name>
</gene>
<dbReference type="Proteomes" id="UP000463871">
    <property type="component" value="Plasmid pMC64A"/>
</dbReference>
<proteinExistence type="predicted"/>
<evidence type="ECO:0000313" key="2">
    <source>
        <dbReference type="Proteomes" id="UP000463871"/>
    </source>
</evidence>
<geneLocation type="plasmid" evidence="2">
    <name>pmc64a</name>
</geneLocation>
<dbReference type="RefSeq" id="WP_161507895.1">
    <property type="nucleotide sequence ID" value="NZ_CAWPID010000002.1"/>
</dbReference>
<evidence type="ECO:0000313" key="1">
    <source>
        <dbReference type="EMBL" id="QHQ53540.1"/>
    </source>
</evidence>
<name>A0AAE6SMU4_AERME</name>
<keyword evidence="1" id="KW-0614">Plasmid</keyword>
<dbReference type="InterPro" id="IPR021496">
    <property type="entry name" value="DUF3150"/>
</dbReference>
<dbReference type="EMBL" id="CP047963">
    <property type="protein sequence ID" value="QHQ53540.1"/>
    <property type="molecule type" value="Genomic_DNA"/>
</dbReference>
<organism evidence="1 2">
    <name type="scientific">Aeromonas media</name>
    <dbReference type="NCBI Taxonomy" id="651"/>
    <lineage>
        <taxon>Bacteria</taxon>
        <taxon>Pseudomonadati</taxon>
        <taxon>Pseudomonadota</taxon>
        <taxon>Gammaproteobacteria</taxon>
        <taxon>Aeromonadales</taxon>
        <taxon>Aeromonadaceae</taxon>
        <taxon>Aeromonas</taxon>
    </lineage>
</organism>
<accession>A0AAE6SMU4</accession>
<sequence length="320" mass="34652">MNDSMEVLMKVGFALVQSPIKRGSDGKATLKGAEAVLNGNHLNGDAINAGSVVWFPGDKLRFKSTVYHAIDRLIQSYGVAWGAGTLVPLAKLDQLIHEFEIEKGRFMNEVDLLQPVYDRLIDDHKSKQPAAVQSVIDAVRLPWDTFRATFKIHMPTPSVFQPLTDDLNGCANEIVDTAMDEISKDAQGMINKLLGKSQIDPKSIKPIKRLAEKCKDFAILHPAFGSFSDAFDTLAATLVPPLVGDKQMNVLAYLGVLADPQAINTWMTNNQAEVDGDLLNSIFNPAGTTSVAPAPVFTPATVAAPAVTVDGGYDWESFGI</sequence>
<protein>
    <submittedName>
        <fullName evidence="1">DUF3150 domain-containing protein</fullName>
    </submittedName>
</protein>
<dbReference type="Pfam" id="PF11348">
    <property type="entry name" value="DUF3150"/>
    <property type="match status" value="1"/>
</dbReference>
<dbReference type="AlphaFoldDB" id="A0AAE6SMU4"/>